<dbReference type="EMBL" id="BARV01025016">
    <property type="protein sequence ID" value="GAI39721.1"/>
    <property type="molecule type" value="Genomic_DNA"/>
</dbReference>
<accession>X1PB81</accession>
<feature type="non-terminal residue" evidence="2">
    <location>
        <position position="266"/>
    </location>
</feature>
<sequence length="266" mass="30671">YDFELVDGIIRIKNTYSIWTDPDWTRMKPIEITNNAGQPLANYAIHLTIDYDPDMQSDYDDIRFKHEDSPTTWLNYWIETEDPSSASVWVKIPVIPNGQSMMYLFYGNPSATSLSDFYSVFTNWEEEWANDEQITYHANKEGAWDPDVCYGNGEFLVAWEEGQAYWPPYTWGFKQEIRASIYEPDGTRVVFDKRVFQDSTTFYRNENPSIAYGGGKWFVAWENYDTVANPSATTMDIKARMVQRSGSNLQLGSVINVCTASNCQAD</sequence>
<reference evidence="2" key="1">
    <citation type="journal article" date="2014" name="Front. Microbiol.">
        <title>High frequency of phylogenetically diverse reductive dehalogenase-homologous genes in deep subseafloor sedimentary metagenomes.</title>
        <authorList>
            <person name="Kawai M."/>
            <person name="Futagami T."/>
            <person name="Toyoda A."/>
            <person name="Takaki Y."/>
            <person name="Nishi S."/>
            <person name="Hori S."/>
            <person name="Arai W."/>
            <person name="Tsubouchi T."/>
            <person name="Morono Y."/>
            <person name="Uchiyama I."/>
            <person name="Ito T."/>
            <person name="Fujiyama A."/>
            <person name="Inagaki F."/>
            <person name="Takami H."/>
        </authorList>
    </citation>
    <scope>NUCLEOTIDE SEQUENCE</scope>
    <source>
        <strain evidence="2">Expedition CK06-06</strain>
    </source>
</reference>
<feature type="domain" description="DUF2341" evidence="1">
    <location>
        <begin position="58"/>
        <end position="126"/>
    </location>
</feature>
<proteinExistence type="predicted"/>
<feature type="non-terminal residue" evidence="2">
    <location>
        <position position="1"/>
    </location>
</feature>
<organism evidence="2">
    <name type="scientific">marine sediment metagenome</name>
    <dbReference type="NCBI Taxonomy" id="412755"/>
    <lineage>
        <taxon>unclassified sequences</taxon>
        <taxon>metagenomes</taxon>
        <taxon>ecological metagenomes</taxon>
    </lineage>
</organism>
<dbReference type="AlphaFoldDB" id="X1PB81"/>
<evidence type="ECO:0000313" key="2">
    <source>
        <dbReference type="EMBL" id="GAI39721.1"/>
    </source>
</evidence>
<comment type="caution">
    <text evidence="2">The sequence shown here is derived from an EMBL/GenBank/DDBJ whole genome shotgun (WGS) entry which is preliminary data.</text>
</comment>
<gene>
    <name evidence="2" type="ORF">S06H3_40718</name>
</gene>
<evidence type="ECO:0000259" key="1">
    <source>
        <dbReference type="Pfam" id="PF10102"/>
    </source>
</evidence>
<name>X1PB81_9ZZZZ</name>
<protein>
    <recommendedName>
        <fullName evidence="1">DUF2341 domain-containing protein</fullName>
    </recommendedName>
</protein>
<dbReference type="Pfam" id="PF10102">
    <property type="entry name" value="DUF2341"/>
    <property type="match status" value="1"/>
</dbReference>
<dbReference type="InterPro" id="IPR018765">
    <property type="entry name" value="DUF2341"/>
</dbReference>